<keyword evidence="1" id="KW-0472">Membrane</keyword>
<protein>
    <recommendedName>
        <fullName evidence="4">DUF1772 domain-containing protein</fullName>
    </recommendedName>
</protein>
<feature type="transmembrane region" description="Helical" evidence="1">
    <location>
        <begin position="55"/>
        <end position="77"/>
    </location>
</feature>
<name>A0A0P9D9M6_9CHLR</name>
<gene>
    <name evidence="2" type="ORF">SE17_03865</name>
</gene>
<proteinExistence type="predicted"/>
<reference evidence="2 3" key="1">
    <citation type="submission" date="2015-09" db="EMBL/GenBank/DDBJ databases">
        <title>Draft genome sequence of Kouleothrix aurantiaca JCM 19913.</title>
        <authorList>
            <person name="Hemp J."/>
        </authorList>
    </citation>
    <scope>NUCLEOTIDE SEQUENCE [LARGE SCALE GENOMIC DNA]</scope>
    <source>
        <strain evidence="2 3">COM-B</strain>
    </source>
</reference>
<organism evidence="2 3">
    <name type="scientific">Kouleothrix aurantiaca</name>
    <dbReference type="NCBI Taxonomy" id="186479"/>
    <lineage>
        <taxon>Bacteria</taxon>
        <taxon>Bacillati</taxon>
        <taxon>Chloroflexota</taxon>
        <taxon>Chloroflexia</taxon>
        <taxon>Chloroflexales</taxon>
        <taxon>Roseiflexineae</taxon>
        <taxon>Roseiflexaceae</taxon>
        <taxon>Kouleothrix</taxon>
    </lineage>
</organism>
<keyword evidence="3" id="KW-1185">Reference proteome</keyword>
<keyword evidence="1" id="KW-1133">Transmembrane helix</keyword>
<dbReference type="AlphaFoldDB" id="A0A0P9D9M6"/>
<accession>A0A0P9D9M6</accession>
<evidence type="ECO:0000313" key="2">
    <source>
        <dbReference type="EMBL" id="KPV54416.1"/>
    </source>
</evidence>
<comment type="caution">
    <text evidence="2">The sequence shown here is derived from an EMBL/GenBank/DDBJ whole genome shotgun (WGS) entry which is preliminary data.</text>
</comment>
<feature type="transmembrane region" description="Helical" evidence="1">
    <location>
        <begin position="89"/>
        <end position="108"/>
    </location>
</feature>
<dbReference type="EMBL" id="LJCR01000060">
    <property type="protein sequence ID" value="KPV54416.1"/>
    <property type="molecule type" value="Genomic_DNA"/>
</dbReference>
<evidence type="ECO:0000313" key="3">
    <source>
        <dbReference type="Proteomes" id="UP000050509"/>
    </source>
</evidence>
<evidence type="ECO:0008006" key="4">
    <source>
        <dbReference type="Google" id="ProtNLM"/>
    </source>
</evidence>
<dbReference type="Proteomes" id="UP000050509">
    <property type="component" value="Unassembled WGS sequence"/>
</dbReference>
<keyword evidence="1" id="KW-0812">Transmembrane</keyword>
<feature type="transmembrane region" description="Helical" evidence="1">
    <location>
        <begin position="137"/>
        <end position="156"/>
    </location>
</feature>
<sequence>MSDLLLVLIVVATALNGIAAGASLDQSIKQLPARHRIGAVAYATYSQAGDLGNGLFWYAGLGTCAVLVSLAATVVAVVERASAQHALPIFLVSGLWALHMLITLTLAAPTLRSQRHAEASEVALAAVFNRFERIQTLRVLLDVLIFGITLWALLSYGC</sequence>
<evidence type="ECO:0000256" key="1">
    <source>
        <dbReference type="SAM" id="Phobius"/>
    </source>
</evidence>